<dbReference type="AlphaFoldDB" id="A0A382ALG6"/>
<dbReference type="InterPro" id="IPR017853">
    <property type="entry name" value="GH"/>
</dbReference>
<proteinExistence type="predicted"/>
<evidence type="ECO:0000313" key="1">
    <source>
        <dbReference type="EMBL" id="SVB02214.1"/>
    </source>
</evidence>
<dbReference type="InterPro" id="IPR001360">
    <property type="entry name" value="Glyco_hydro_1"/>
</dbReference>
<dbReference type="Pfam" id="PF00232">
    <property type="entry name" value="Glyco_hydro_1"/>
    <property type="match status" value="1"/>
</dbReference>
<accession>A0A382ALG6</accession>
<dbReference type="GO" id="GO:0005975">
    <property type="term" value="P:carbohydrate metabolic process"/>
    <property type="evidence" value="ECO:0007669"/>
    <property type="project" value="InterPro"/>
</dbReference>
<dbReference type="EMBL" id="UINC01025850">
    <property type="protein sequence ID" value="SVB02214.1"/>
    <property type="molecule type" value="Genomic_DNA"/>
</dbReference>
<dbReference type="Gene3D" id="3.20.20.80">
    <property type="entry name" value="Glycosidases"/>
    <property type="match status" value="1"/>
</dbReference>
<name>A0A382ALG6_9ZZZZ</name>
<dbReference type="SUPFAM" id="SSF51445">
    <property type="entry name" value="(Trans)glycosidases"/>
    <property type="match status" value="1"/>
</dbReference>
<sequence length="51" mass="6076">MDNFEWAKGYEMKFGLYKVNFNTQKRTLREGSKAFIEIINRSHNPMSGLNY</sequence>
<gene>
    <name evidence="1" type="ORF">METZ01_LOCUS155068</name>
</gene>
<organism evidence="1">
    <name type="scientific">marine metagenome</name>
    <dbReference type="NCBI Taxonomy" id="408172"/>
    <lineage>
        <taxon>unclassified sequences</taxon>
        <taxon>metagenomes</taxon>
        <taxon>ecological metagenomes</taxon>
    </lineage>
</organism>
<reference evidence="1" key="1">
    <citation type="submission" date="2018-05" db="EMBL/GenBank/DDBJ databases">
        <authorList>
            <person name="Lanie J.A."/>
            <person name="Ng W.-L."/>
            <person name="Kazmierczak K.M."/>
            <person name="Andrzejewski T.M."/>
            <person name="Davidsen T.M."/>
            <person name="Wayne K.J."/>
            <person name="Tettelin H."/>
            <person name="Glass J.I."/>
            <person name="Rusch D."/>
            <person name="Podicherti R."/>
            <person name="Tsui H.-C.T."/>
            <person name="Winkler M.E."/>
        </authorList>
    </citation>
    <scope>NUCLEOTIDE SEQUENCE</scope>
</reference>
<protein>
    <submittedName>
        <fullName evidence="1">Uncharacterized protein</fullName>
    </submittedName>
</protein>
<dbReference type="GO" id="GO:0004553">
    <property type="term" value="F:hydrolase activity, hydrolyzing O-glycosyl compounds"/>
    <property type="evidence" value="ECO:0007669"/>
    <property type="project" value="InterPro"/>
</dbReference>